<evidence type="ECO:0000313" key="3">
    <source>
        <dbReference type="Proteomes" id="UP000215453"/>
    </source>
</evidence>
<protein>
    <submittedName>
        <fullName evidence="2">Uncharacterized protein</fullName>
    </submittedName>
</protein>
<feature type="region of interest" description="Disordered" evidence="1">
    <location>
        <begin position="144"/>
        <end position="164"/>
    </location>
</feature>
<evidence type="ECO:0000256" key="1">
    <source>
        <dbReference type="SAM" id="MobiDB-lite"/>
    </source>
</evidence>
<sequence>MKSEHRSNGQPGHRSLQQNYIGKLDFATLVGRQCFSFGTSPWNMYTFPKDSGIDDFQFSMTVNYDGLCLAGGLREDIQLRRPSQSGFQPLKGTCVSLSSGSKIRVGKDQAYEFTILVADMSRFGTLIDEYVCQRSTRSHAAIRNRSLPKSAKRSRSKPTHERQVRRWAVGTAQSWCDQALPEHEPTPAATARPLPVFNRSWSGDKSAEPSVILVQG</sequence>
<evidence type="ECO:0000313" key="2">
    <source>
        <dbReference type="EMBL" id="SMY28928.1"/>
    </source>
</evidence>
<dbReference type="EMBL" id="LT882686">
    <property type="protein sequence ID" value="SMY28928.1"/>
    <property type="molecule type" value="Genomic_DNA"/>
</dbReference>
<dbReference type="Proteomes" id="UP000215453">
    <property type="component" value="Chromosome 11"/>
</dbReference>
<dbReference type="AlphaFoldDB" id="A0A1Y6LZS8"/>
<reference evidence="2 3" key="1">
    <citation type="submission" date="2016-10" db="EMBL/GenBank/DDBJ databases">
        <authorList>
            <person name="Varghese N."/>
        </authorList>
    </citation>
    <scope>NUCLEOTIDE SEQUENCE [LARGE SCALE GENOMIC DNA]</scope>
</reference>
<proteinExistence type="predicted"/>
<accession>A0A1Y6LZS8</accession>
<organism evidence="2 3">
    <name type="scientific">Zymoseptoria tritici ST99CH_1A5</name>
    <dbReference type="NCBI Taxonomy" id="1276529"/>
    <lineage>
        <taxon>Eukaryota</taxon>
        <taxon>Fungi</taxon>
        <taxon>Dikarya</taxon>
        <taxon>Ascomycota</taxon>
        <taxon>Pezizomycotina</taxon>
        <taxon>Dothideomycetes</taxon>
        <taxon>Dothideomycetidae</taxon>
        <taxon>Mycosphaerellales</taxon>
        <taxon>Mycosphaerellaceae</taxon>
        <taxon>Zymoseptoria</taxon>
    </lineage>
</organism>
<gene>
    <name evidence="2" type="ORF">ZT1A5_G10374</name>
</gene>
<name>A0A1Y6LZS8_ZYMTR</name>